<organism evidence="2 3">
    <name type="scientific">Vitrella brassicaformis (strain CCMP3155)</name>
    <dbReference type="NCBI Taxonomy" id="1169540"/>
    <lineage>
        <taxon>Eukaryota</taxon>
        <taxon>Sar</taxon>
        <taxon>Alveolata</taxon>
        <taxon>Colpodellida</taxon>
        <taxon>Vitrellaceae</taxon>
        <taxon>Vitrella</taxon>
    </lineage>
</organism>
<dbReference type="InParanoid" id="A0A0G4EKF5"/>
<name>A0A0G4EKF5_VITBC</name>
<dbReference type="VEuPathDB" id="CryptoDB:Vbra_20453"/>
<dbReference type="Proteomes" id="UP000041254">
    <property type="component" value="Unassembled WGS sequence"/>
</dbReference>
<feature type="region of interest" description="Disordered" evidence="1">
    <location>
        <begin position="100"/>
        <end position="179"/>
    </location>
</feature>
<gene>
    <name evidence="2" type="ORF">Vbra_20453</name>
</gene>
<evidence type="ECO:0000313" key="2">
    <source>
        <dbReference type="EMBL" id="CEL97040.1"/>
    </source>
</evidence>
<keyword evidence="3" id="KW-1185">Reference proteome</keyword>
<dbReference type="EMBL" id="CDMY01000252">
    <property type="protein sequence ID" value="CEL97040.1"/>
    <property type="molecule type" value="Genomic_DNA"/>
</dbReference>
<feature type="compositionally biased region" description="Polar residues" evidence="1">
    <location>
        <begin position="135"/>
        <end position="173"/>
    </location>
</feature>
<evidence type="ECO:0000256" key="1">
    <source>
        <dbReference type="SAM" id="MobiDB-lite"/>
    </source>
</evidence>
<sequence>MGSQGQDCTHGRGGVLKKAGSGPARGGGGRELSQNVCGVRIAGDADKDVHQQSGRVGGASEPFEQATSGRRRASQPRCTAENARMDTLSQVAAGLGTLGPVEDVAPLSAPSCLSRPSAPSRPGPLVASKADGSKIKTQTQHNNGTARAAKSTTSQHTPSTATGPSIKRSTARSAASRGNRVGVLPALEASNTIANNLDLTSPKDR</sequence>
<accession>A0A0G4EKF5</accession>
<feature type="region of interest" description="Disordered" evidence="1">
    <location>
        <begin position="1"/>
        <end position="85"/>
    </location>
</feature>
<protein>
    <submittedName>
        <fullName evidence="2">Uncharacterized protein</fullName>
    </submittedName>
</protein>
<dbReference type="AlphaFoldDB" id="A0A0G4EKF5"/>
<reference evidence="2 3" key="1">
    <citation type="submission" date="2014-11" db="EMBL/GenBank/DDBJ databases">
        <authorList>
            <person name="Zhu J."/>
            <person name="Qi W."/>
            <person name="Song R."/>
        </authorList>
    </citation>
    <scope>NUCLEOTIDE SEQUENCE [LARGE SCALE GENOMIC DNA]</scope>
</reference>
<evidence type="ECO:0000313" key="3">
    <source>
        <dbReference type="Proteomes" id="UP000041254"/>
    </source>
</evidence>
<proteinExistence type="predicted"/>